<dbReference type="EMBL" id="BSVA01000001">
    <property type="protein sequence ID" value="GMA91663.1"/>
    <property type="molecule type" value="Genomic_DNA"/>
</dbReference>
<dbReference type="SMART" id="SM00479">
    <property type="entry name" value="EXOIII"/>
    <property type="match status" value="1"/>
</dbReference>
<dbReference type="PANTHER" id="PTHR30231:SF42">
    <property type="entry name" value="EXONUCLEASE"/>
    <property type="match status" value="1"/>
</dbReference>
<dbReference type="SUPFAM" id="SSF53098">
    <property type="entry name" value="Ribonuclease H-like"/>
    <property type="match status" value="1"/>
</dbReference>
<protein>
    <recommendedName>
        <fullName evidence="1">Exonuclease domain-containing protein</fullName>
    </recommendedName>
</protein>
<organism evidence="2 3">
    <name type="scientific">Homoserinibacter gongjuensis</name>
    <dbReference type="NCBI Taxonomy" id="1162968"/>
    <lineage>
        <taxon>Bacteria</taxon>
        <taxon>Bacillati</taxon>
        <taxon>Actinomycetota</taxon>
        <taxon>Actinomycetes</taxon>
        <taxon>Micrococcales</taxon>
        <taxon>Microbacteriaceae</taxon>
        <taxon>Homoserinibacter</taxon>
    </lineage>
</organism>
<dbReference type="RefSeq" id="WP_284300102.1">
    <property type="nucleotide sequence ID" value="NZ_BSVA01000001.1"/>
</dbReference>
<dbReference type="InterPro" id="IPR012337">
    <property type="entry name" value="RNaseH-like_sf"/>
</dbReference>
<keyword evidence="3" id="KW-1185">Reference proteome</keyword>
<reference evidence="3" key="1">
    <citation type="journal article" date="2019" name="Int. J. Syst. Evol. Microbiol.">
        <title>The Global Catalogue of Microorganisms (GCM) 10K type strain sequencing project: providing services to taxonomists for standard genome sequencing and annotation.</title>
        <authorList>
            <consortium name="The Broad Institute Genomics Platform"/>
            <consortium name="The Broad Institute Genome Sequencing Center for Infectious Disease"/>
            <person name="Wu L."/>
            <person name="Ma J."/>
        </authorList>
    </citation>
    <scope>NUCLEOTIDE SEQUENCE [LARGE SCALE GENOMIC DNA]</scope>
    <source>
        <strain evidence="3">NBRC 108755</strain>
    </source>
</reference>
<dbReference type="Pfam" id="PF00929">
    <property type="entry name" value="RNase_T"/>
    <property type="match status" value="1"/>
</dbReference>
<dbReference type="PANTHER" id="PTHR30231">
    <property type="entry name" value="DNA POLYMERASE III SUBUNIT EPSILON"/>
    <property type="match status" value="1"/>
</dbReference>
<name>A0ABQ6JTN7_9MICO</name>
<evidence type="ECO:0000313" key="2">
    <source>
        <dbReference type="EMBL" id="GMA91663.1"/>
    </source>
</evidence>
<dbReference type="Proteomes" id="UP001157069">
    <property type="component" value="Unassembled WGS sequence"/>
</dbReference>
<sequence>MPLDFTAIDFETANGSSASACSVGLVKVRDGQIVDRIGWLIQPPPGHDHFVEWNTRIHGIRAADVLEAPGWVEQLPDLIEFAEADILVAHNAGFDMGVIKSACAATGQPIPAYDYMCSLQLSRKTYTLESYRLPMVAMAAGFEDFPHHDAVADAEACAAIMIHAADRHGAVDLPELAQLAGIRISCTVPPAVAVAS</sequence>
<feature type="domain" description="Exonuclease" evidence="1">
    <location>
        <begin position="4"/>
        <end position="170"/>
    </location>
</feature>
<evidence type="ECO:0000313" key="3">
    <source>
        <dbReference type="Proteomes" id="UP001157069"/>
    </source>
</evidence>
<dbReference type="CDD" id="cd06130">
    <property type="entry name" value="DNA_pol_III_epsilon_like"/>
    <property type="match status" value="1"/>
</dbReference>
<accession>A0ABQ6JTN7</accession>
<comment type="caution">
    <text evidence="2">The sequence shown here is derived from an EMBL/GenBank/DDBJ whole genome shotgun (WGS) entry which is preliminary data.</text>
</comment>
<dbReference type="Gene3D" id="3.30.420.10">
    <property type="entry name" value="Ribonuclease H-like superfamily/Ribonuclease H"/>
    <property type="match status" value="1"/>
</dbReference>
<gene>
    <name evidence="2" type="ORF">GCM10025869_21920</name>
</gene>
<proteinExistence type="predicted"/>
<dbReference type="InterPro" id="IPR013520">
    <property type="entry name" value="Ribonucl_H"/>
</dbReference>
<evidence type="ECO:0000259" key="1">
    <source>
        <dbReference type="SMART" id="SM00479"/>
    </source>
</evidence>
<dbReference type="InterPro" id="IPR036397">
    <property type="entry name" value="RNaseH_sf"/>
</dbReference>